<accession>A0A125W193</accession>
<keyword evidence="1" id="KW-1133">Transmembrane helix</keyword>
<feature type="transmembrane region" description="Helical" evidence="1">
    <location>
        <begin position="34"/>
        <end position="50"/>
    </location>
</feature>
<reference evidence="3" key="1">
    <citation type="submission" date="2010-07" db="EMBL/GenBank/DDBJ databases">
        <authorList>
            <person name="Weinstock G."/>
            <person name="Sodergren E."/>
            <person name="Clifton S."/>
            <person name="Fulton L."/>
            <person name="Fulton B."/>
            <person name="Courtney L."/>
            <person name="Fronick C."/>
            <person name="Harrison M."/>
            <person name="Strong C."/>
            <person name="Farmer C."/>
            <person name="Delahaunty K."/>
            <person name="Markovic C."/>
            <person name="Hall O."/>
            <person name="Minx P."/>
            <person name="Tomlinson C."/>
            <person name="Mitreva M."/>
            <person name="Hou S."/>
            <person name="Chen J."/>
            <person name="Wollam A."/>
            <person name="Pepin K.H."/>
            <person name="Johnson M."/>
            <person name="Bhonagiri V."/>
            <person name="Zhang X."/>
            <person name="Suruliraj S."/>
            <person name="Warren W."/>
            <person name="Chinwalla A."/>
            <person name="Mardis E.R."/>
            <person name="Wilson R.K."/>
        </authorList>
    </citation>
    <scope>NUCLEOTIDE SEQUENCE [LARGE SCALE GENOMIC DNA]</scope>
    <source>
        <strain evidence="3">TX4248</strain>
    </source>
</reference>
<protein>
    <recommendedName>
        <fullName evidence="4">Small integral membrane protein (DUF2273)</fullName>
    </recommendedName>
</protein>
<comment type="caution">
    <text evidence="2">The sequence shown here is derived from an EMBL/GenBank/DDBJ whole genome shotgun (WGS) entry which is preliminary data.</text>
</comment>
<dbReference type="Pfam" id="PF10031">
    <property type="entry name" value="DUF2273"/>
    <property type="match status" value="1"/>
</dbReference>
<keyword evidence="1" id="KW-0812">Transmembrane</keyword>
<keyword evidence="1" id="KW-0472">Membrane</keyword>
<dbReference type="HOGENOM" id="CLU_192686_5_0_9"/>
<name>A0A125W193_ENTFL</name>
<evidence type="ECO:0008006" key="4">
    <source>
        <dbReference type="Google" id="ProtNLM"/>
    </source>
</evidence>
<dbReference type="Proteomes" id="UP000004846">
    <property type="component" value="Unassembled WGS sequence"/>
</dbReference>
<gene>
    <name evidence="2" type="ORF">HMPREF9498_03329</name>
</gene>
<dbReference type="EMBL" id="AEBR01000112">
    <property type="protein sequence ID" value="EFM81071.1"/>
    <property type="molecule type" value="Genomic_DNA"/>
</dbReference>
<dbReference type="InterPro" id="IPR018730">
    <property type="entry name" value="DUF2273"/>
</dbReference>
<organism evidence="2 3">
    <name type="scientific">Enterococcus faecalis TX4248</name>
    <dbReference type="NCBI Taxonomy" id="749495"/>
    <lineage>
        <taxon>Bacteria</taxon>
        <taxon>Bacillati</taxon>
        <taxon>Bacillota</taxon>
        <taxon>Bacilli</taxon>
        <taxon>Lactobacillales</taxon>
        <taxon>Enterococcaceae</taxon>
        <taxon>Enterococcus</taxon>
    </lineage>
</organism>
<sequence length="63" mass="7217">MKELFLEYKYPIIGGLIGLVLALFFFTIGFFKTILLLVMVGIGVFIGSYIKNEDLFGKFFQNK</sequence>
<dbReference type="RefSeq" id="WP_002358517.1">
    <property type="nucleotide sequence ID" value="NZ_GL454491.1"/>
</dbReference>
<feature type="transmembrane region" description="Helical" evidence="1">
    <location>
        <begin position="12"/>
        <end position="28"/>
    </location>
</feature>
<evidence type="ECO:0000313" key="3">
    <source>
        <dbReference type="Proteomes" id="UP000004846"/>
    </source>
</evidence>
<evidence type="ECO:0000313" key="2">
    <source>
        <dbReference type="EMBL" id="EFM81071.1"/>
    </source>
</evidence>
<dbReference type="AlphaFoldDB" id="A0A125W193"/>
<evidence type="ECO:0000256" key="1">
    <source>
        <dbReference type="SAM" id="Phobius"/>
    </source>
</evidence>
<proteinExistence type="predicted"/>